<evidence type="ECO:0000256" key="2">
    <source>
        <dbReference type="SAM" id="Phobius"/>
    </source>
</evidence>
<gene>
    <name evidence="3" type="ORF">C3F09_00755</name>
</gene>
<feature type="transmembrane region" description="Helical" evidence="2">
    <location>
        <begin position="319"/>
        <end position="349"/>
    </location>
</feature>
<organism evidence="3 4">
    <name type="scientific">candidate division GN15 bacterium</name>
    <dbReference type="NCBI Taxonomy" id="2072418"/>
    <lineage>
        <taxon>Bacteria</taxon>
        <taxon>candidate division GN15</taxon>
    </lineage>
</organism>
<evidence type="ECO:0000313" key="3">
    <source>
        <dbReference type="EMBL" id="PWB76239.1"/>
    </source>
</evidence>
<comment type="caution">
    <text evidence="3">The sequence shown here is derived from an EMBL/GenBank/DDBJ whole genome shotgun (WGS) entry which is preliminary data.</text>
</comment>
<dbReference type="AlphaFoldDB" id="A0A855XBT9"/>
<accession>A0A855XBT9</accession>
<keyword evidence="2" id="KW-0812">Transmembrane</keyword>
<evidence type="ECO:0000256" key="1">
    <source>
        <dbReference type="SAM" id="MobiDB-lite"/>
    </source>
</evidence>
<feature type="transmembrane region" description="Helical" evidence="2">
    <location>
        <begin position="55"/>
        <end position="72"/>
    </location>
</feature>
<evidence type="ECO:0008006" key="5">
    <source>
        <dbReference type="Google" id="ProtNLM"/>
    </source>
</evidence>
<protein>
    <recommendedName>
        <fullName evidence="5">Polymer-forming cytoskeletal protein</fullName>
    </recommendedName>
</protein>
<keyword evidence="2" id="KW-1133">Transmembrane helix</keyword>
<feature type="transmembrane region" description="Helical" evidence="2">
    <location>
        <begin position="278"/>
        <end position="299"/>
    </location>
</feature>
<reference evidence="3 4" key="1">
    <citation type="journal article" date="2018" name="ISME J.">
        <title>A methanotrophic archaeon couples anaerobic oxidation of methane to Fe(III) reduction.</title>
        <authorList>
            <person name="Cai C."/>
            <person name="Leu A.O."/>
            <person name="Xie G.J."/>
            <person name="Guo J."/>
            <person name="Feng Y."/>
            <person name="Zhao J.X."/>
            <person name="Tyson G.W."/>
            <person name="Yuan Z."/>
            <person name="Hu S."/>
        </authorList>
    </citation>
    <scope>NUCLEOTIDE SEQUENCE [LARGE SCALE GENOMIC DNA]</scope>
    <source>
        <strain evidence="3">FeB_12</strain>
    </source>
</reference>
<evidence type="ECO:0000313" key="4">
    <source>
        <dbReference type="Proteomes" id="UP000250918"/>
    </source>
</evidence>
<feature type="transmembrane region" description="Helical" evidence="2">
    <location>
        <begin position="432"/>
        <end position="449"/>
    </location>
</feature>
<dbReference type="Proteomes" id="UP000250918">
    <property type="component" value="Unassembled WGS sequence"/>
</dbReference>
<name>A0A855XBT9_9BACT</name>
<feature type="compositionally biased region" description="Acidic residues" evidence="1">
    <location>
        <begin position="1"/>
        <end position="11"/>
    </location>
</feature>
<dbReference type="EMBL" id="PQAP01000003">
    <property type="protein sequence ID" value="PWB76239.1"/>
    <property type="molecule type" value="Genomic_DNA"/>
</dbReference>
<keyword evidence="2" id="KW-0472">Membrane</keyword>
<feature type="transmembrane region" description="Helical" evidence="2">
    <location>
        <begin position="410"/>
        <end position="426"/>
    </location>
</feature>
<feature type="transmembrane region" description="Helical" evidence="2">
    <location>
        <begin position="380"/>
        <end position="398"/>
    </location>
</feature>
<proteinExistence type="predicted"/>
<sequence length="476" mass="50839">MLPEFVNEEEGVQPGNSGLPARGQKCSHWMSAGPTDRQIRGCDLMNTRFHLPHRLIGLIVLTLSTVFLLALNSDGSIFKKGKYVDISNLEQYDDDLYVYANKLTLQGEVSGDLTAFCYRVDLMGGVGQSANLFCQSLYVKGKVSGSLRTLSQNVSIDGYISRSMIGIGENISLNPGSVVEKDVTLYCATADLAGTVRGNAGISCNRVVISGVVTGDVKIEAREIEIVAPAVITGNLTYISDQEAKIETDKGVSIAGQTTWKKPEEKKAASGHENLTRFLLRISAALAAFIFGLIVVRIFRPYAEESFTQLRTRFSVSIAAGVLGLIALAVCIVILVLAMAFMIVGWVLVTSDLAPVGSIILVFSTLMIPISSFLGITGGVILYSGKIVVAMLIGWLIMSRARADANPLSKGGLFLGLLVLALLFFIPYIGTLLYIIVSVIGSGAILLGIKNCHRPVWGSPHGMTDGTGSPEGQGQA</sequence>
<feature type="region of interest" description="Disordered" evidence="1">
    <location>
        <begin position="1"/>
        <end position="23"/>
    </location>
</feature>